<evidence type="ECO:0000256" key="9">
    <source>
        <dbReference type="PROSITE-ProRule" id="PRU00560"/>
    </source>
</evidence>
<dbReference type="GO" id="GO:0005524">
    <property type="term" value="F:ATP binding"/>
    <property type="evidence" value="ECO:0007669"/>
    <property type="project" value="UniProtKB-UniRule"/>
</dbReference>
<dbReference type="InterPro" id="IPR014016">
    <property type="entry name" value="UvrD-like_ATP-bd"/>
</dbReference>
<organism evidence="11 12">
    <name type="scientific">Pseudomonas phage PaMx25</name>
    <dbReference type="NCBI Taxonomy" id="1175654"/>
    <lineage>
        <taxon>Viruses</taxon>
        <taxon>Duplodnaviria</taxon>
        <taxon>Heunggongvirae</taxon>
        <taxon>Uroviricota</taxon>
        <taxon>Caudoviricetes</taxon>
        <taxon>Queuovirinae</taxon>
        <taxon>Nipunavirus</taxon>
        <taxon>Nipunavirus PaMx25</taxon>
    </lineage>
</organism>
<keyword evidence="2 9" id="KW-0378">Hydrolase</keyword>
<dbReference type="EC" id="5.6.2.4" evidence="7"/>
<evidence type="ECO:0000256" key="5">
    <source>
        <dbReference type="ARBA" id="ARBA00023235"/>
    </source>
</evidence>
<evidence type="ECO:0000256" key="8">
    <source>
        <dbReference type="ARBA" id="ARBA00048988"/>
    </source>
</evidence>
<dbReference type="PANTHER" id="PTHR11070:SF2">
    <property type="entry name" value="ATP-DEPENDENT DNA HELICASE SRS2"/>
    <property type="match status" value="1"/>
</dbReference>
<dbReference type="EMBL" id="JQ067084">
    <property type="protein sequence ID" value="ALH23757.1"/>
    <property type="molecule type" value="Genomic_DNA"/>
</dbReference>
<feature type="domain" description="UvrD-like helicase ATP-binding" evidence="10">
    <location>
        <begin position="7"/>
        <end position="265"/>
    </location>
</feature>
<dbReference type="GO" id="GO:0043138">
    <property type="term" value="F:3'-5' DNA helicase activity"/>
    <property type="evidence" value="ECO:0007669"/>
    <property type="project" value="UniProtKB-EC"/>
</dbReference>
<evidence type="ECO:0000256" key="1">
    <source>
        <dbReference type="ARBA" id="ARBA00022741"/>
    </source>
</evidence>
<protein>
    <recommendedName>
        <fullName evidence="7">DNA 3'-5' helicase</fullName>
        <ecNumber evidence="7">5.6.2.4</ecNumber>
    </recommendedName>
</protein>
<comment type="catalytic activity">
    <reaction evidence="6">
        <text>Couples ATP hydrolysis with the unwinding of duplex DNA by translocating in the 3'-5' direction.</text>
        <dbReference type="EC" id="5.6.2.4"/>
    </reaction>
</comment>
<dbReference type="SUPFAM" id="SSF52540">
    <property type="entry name" value="P-loop containing nucleoside triphosphate hydrolases"/>
    <property type="match status" value="1"/>
</dbReference>
<dbReference type="Pfam" id="PF13361">
    <property type="entry name" value="UvrD_C"/>
    <property type="match status" value="1"/>
</dbReference>
<evidence type="ECO:0000256" key="7">
    <source>
        <dbReference type="ARBA" id="ARBA00034808"/>
    </source>
</evidence>
<feature type="binding site" evidence="9">
    <location>
        <begin position="28"/>
        <end position="35"/>
    </location>
    <ligand>
        <name>ATP</name>
        <dbReference type="ChEBI" id="CHEBI:30616"/>
    </ligand>
</feature>
<name>A0A0S0NAE3_9CAUD</name>
<keyword evidence="5" id="KW-0413">Isomerase</keyword>
<evidence type="ECO:0000259" key="10">
    <source>
        <dbReference type="PROSITE" id="PS51198"/>
    </source>
</evidence>
<dbReference type="GO" id="GO:0000725">
    <property type="term" value="P:recombinational repair"/>
    <property type="evidence" value="ECO:0007669"/>
    <property type="project" value="TreeGrafter"/>
</dbReference>
<dbReference type="Gene3D" id="3.40.50.300">
    <property type="entry name" value="P-loop containing nucleotide triphosphate hydrolases"/>
    <property type="match status" value="2"/>
</dbReference>
<evidence type="ECO:0000256" key="2">
    <source>
        <dbReference type="ARBA" id="ARBA00022801"/>
    </source>
</evidence>
<dbReference type="KEGG" id="vg:40079505"/>
<keyword evidence="1 9" id="KW-0547">Nucleotide-binding</keyword>
<dbReference type="Pfam" id="PF00580">
    <property type="entry name" value="UvrD-helicase"/>
    <property type="match status" value="1"/>
</dbReference>
<keyword evidence="12" id="KW-1185">Reference proteome</keyword>
<dbReference type="GO" id="GO:0003677">
    <property type="term" value="F:DNA binding"/>
    <property type="evidence" value="ECO:0007669"/>
    <property type="project" value="InterPro"/>
</dbReference>
<dbReference type="InterPro" id="IPR000212">
    <property type="entry name" value="DNA_helicase_UvrD/REP"/>
</dbReference>
<reference evidence="11 12" key="1">
    <citation type="journal article" date="2012" name="Appl. Environ. Microbiol.">
        <title>High Diversity and Novel Species of Pseudomonas aeruginosa Bacteriophages.</title>
        <authorList>
            <person name="Sepulveda-Robles O."/>
            <person name="Kameyama L."/>
            <person name="Guarneros G."/>
        </authorList>
    </citation>
    <scope>NUCLEOTIDE SEQUENCE [LARGE SCALE GENOMIC DNA]</scope>
</reference>
<accession>A0A0S0NAE3</accession>
<dbReference type="PROSITE" id="PS51198">
    <property type="entry name" value="UVRD_HELICASE_ATP_BIND"/>
    <property type="match status" value="1"/>
</dbReference>
<dbReference type="Proteomes" id="UP000006182">
    <property type="component" value="Segment"/>
</dbReference>
<dbReference type="RefSeq" id="YP_009603623.1">
    <property type="nucleotide sequence ID" value="NC_041953.1"/>
</dbReference>
<gene>
    <name evidence="11" type="primary">uvrD</name>
    <name evidence="11" type="ORF">PaMx25_73</name>
</gene>
<evidence type="ECO:0000256" key="3">
    <source>
        <dbReference type="ARBA" id="ARBA00022806"/>
    </source>
</evidence>
<dbReference type="InterPro" id="IPR014017">
    <property type="entry name" value="DNA_helicase_UvrD-like_C"/>
</dbReference>
<dbReference type="GO" id="GO:0016787">
    <property type="term" value="F:hydrolase activity"/>
    <property type="evidence" value="ECO:0007669"/>
    <property type="project" value="UniProtKB-UniRule"/>
</dbReference>
<evidence type="ECO:0000313" key="11">
    <source>
        <dbReference type="EMBL" id="ALH23757.1"/>
    </source>
</evidence>
<dbReference type="GeneID" id="40079505"/>
<sequence>MSKTWSPLQTAIFNLIEDPNGGNAIIEAVAGSGKTTTIVEGVKRARGTTIFLAFNKSIAEELKSRGVNARTFHSLTYGPVTQHKGVRTVETDKLRRLCDAKLKGEEAQIYGPFITRLVGLGRQAGIGCLIPDVTQSWLDLCIHHDLEPENDNADLGRALELASELLGWSNAAPMVDFDDLLYLAVKDGISLPKFDFIFVDEAQDTNAIQRALLRKIMKKTSRVVAVGDPAQAIYGFRGADSESMNLIAEEFDCKRLPLSISYRCATSVVKYAQQWVSHIQAAEGAAEGLVEELGSKWDHKMFQANDLVVSRKTAPLITMAYSFLRARVPVTVMGREIGQGLKGLINKMNAKGVDHLLTKLDAYRDREVEKALAKKDDAKVEAIEDRIGAITCLIDSMPETERTIPALLNTIDSLFADKKNAVVLATIHKSKGLEADRVFWLGRNECPAKWARQDWQKQQEINLCYVAATRAKQALYTIEARQ</sequence>
<dbReference type="PANTHER" id="PTHR11070">
    <property type="entry name" value="UVRD / RECB / PCRA DNA HELICASE FAMILY MEMBER"/>
    <property type="match status" value="1"/>
</dbReference>
<evidence type="ECO:0000256" key="6">
    <source>
        <dbReference type="ARBA" id="ARBA00034617"/>
    </source>
</evidence>
<evidence type="ECO:0000313" key="12">
    <source>
        <dbReference type="Proteomes" id="UP000006182"/>
    </source>
</evidence>
<keyword evidence="4 9" id="KW-0067">ATP-binding</keyword>
<dbReference type="OrthoDB" id="1418at10239"/>
<evidence type="ECO:0000256" key="4">
    <source>
        <dbReference type="ARBA" id="ARBA00022840"/>
    </source>
</evidence>
<dbReference type="InterPro" id="IPR027417">
    <property type="entry name" value="P-loop_NTPase"/>
</dbReference>
<comment type="catalytic activity">
    <reaction evidence="8">
        <text>ATP + H2O = ADP + phosphate + H(+)</text>
        <dbReference type="Rhea" id="RHEA:13065"/>
        <dbReference type="ChEBI" id="CHEBI:15377"/>
        <dbReference type="ChEBI" id="CHEBI:15378"/>
        <dbReference type="ChEBI" id="CHEBI:30616"/>
        <dbReference type="ChEBI" id="CHEBI:43474"/>
        <dbReference type="ChEBI" id="CHEBI:456216"/>
        <dbReference type="EC" id="5.6.2.4"/>
    </reaction>
</comment>
<proteinExistence type="predicted"/>
<keyword evidence="3 9" id="KW-0347">Helicase</keyword>